<dbReference type="PANTHER" id="PTHR48090:SF8">
    <property type="entry name" value="GLYCOSYLTRANSFERASE CSBB-RELATED"/>
    <property type="match status" value="1"/>
</dbReference>
<name>A0ABP6UU26_9FLAO</name>
<feature type="domain" description="Glycosyltransferase 2-like" evidence="1">
    <location>
        <begin position="8"/>
        <end position="138"/>
    </location>
</feature>
<proteinExistence type="predicted"/>
<organism evidence="2 3">
    <name type="scientific">Aquimarina addita</name>
    <dbReference type="NCBI Taxonomy" id="870485"/>
    <lineage>
        <taxon>Bacteria</taxon>
        <taxon>Pseudomonadati</taxon>
        <taxon>Bacteroidota</taxon>
        <taxon>Flavobacteriia</taxon>
        <taxon>Flavobacteriales</taxon>
        <taxon>Flavobacteriaceae</taxon>
        <taxon>Aquimarina</taxon>
    </lineage>
</organism>
<dbReference type="InterPro" id="IPR029044">
    <property type="entry name" value="Nucleotide-diphossugar_trans"/>
</dbReference>
<dbReference type="Pfam" id="PF00535">
    <property type="entry name" value="Glycos_transf_2"/>
    <property type="match status" value="1"/>
</dbReference>
<protein>
    <recommendedName>
        <fullName evidence="1">Glycosyltransferase 2-like domain-containing protein</fullName>
    </recommendedName>
</protein>
<comment type="caution">
    <text evidence="2">The sequence shown here is derived from an EMBL/GenBank/DDBJ whole genome shotgun (WGS) entry which is preliminary data.</text>
</comment>
<reference evidence="3" key="1">
    <citation type="journal article" date="2019" name="Int. J. Syst. Evol. Microbiol.">
        <title>The Global Catalogue of Microorganisms (GCM) 10K type strain sequencing project: providing services to taxonomists for standard genome sequencing and annotation.</title>
        <authorList>
            <consortium name="The Broad Institute Genomics Platform"/>
            <consortium name="The Broad Institute Genome Sequencing Center for Infectious Disease"/>
            <person name="Wu L."/>
            <person name="Ma J."/>
        </authorList>
    </citation>
    <scope>NUCLEOTIDE SEQUENCE [LARGE SCALE GENOMIC DNA]</scope>
    <source>
        <strain evidence="3">JCM 17106</strain>
    </source>
</reference>
<gene>
    <name evidence="2" type="ORF">GCM10022393_41420</name>
</gene>
<dbReference type="SUPFAM" id="SSF53448">
    <property type="entry name" value="Nucleotide-diphospho-sugar transferases"/>
    <property type="match status" value="1"/>
</dbReference>
<dbReference type="InterPro" id="IPR050256">
    <property type="entry name" value="Glycosyltransferase_2"/>
</dbReference>
<dbReference type="EMBL" id="BAABCW010000030">
    <property type="protein sequence ID" value="GAA3522548.1"/>
    <property type="molecule type" value="Genomic_DNA"/>
</dbReference>
<dbReference type="RefSeq" id="WP_344930765.1">
    <property type="nucleotide sequence ID" value="NZ_BAABCW010000030.1"/>
</dbReference>
<evidence type="ECO:0000313" key="3">
    <source>
        <dbReference type="Proteomes" id="UP001500459"/>
    </source>
</evidence>
<evidence type="ECO:0000259" key="1">
    <source>
        <dbReference type="Pfam" id="PF00535"/>
    </source>
</evidence>
<accession>A0ABP6UU26</accession>
<keyword evidence="3" id="KW-1185">Reference proteome</keyword>
<dbReference type="PANTHER" id="PTHR48090">
    <property type="entry name" value="UNDECAPRENYL-PHOSPHATE 4-DEOXY-4-FORMAMIDO-L-ARABINOSE TRANSFERASE-RELATED"/>
    <property type="match status" value="1"/>
</dbReference>
<dbReference type="Proteomes" id="UP001500459">
    <property type="component" value="Unassembled WGS sequence"/>
</dbReference>
<dbReference type="InterPro" id="IPR001173">
    <property type="entry name" value="Glyco_trans_2-like"/>
</dbReference>
<dbReference type="Gene3D" id="3.90.550.10">
    <property type="entry name" value="Spore Coat Polysaccharide Biosynthesis Protein SpsA, Chain A"/>
    <property type="match status" value="1"/>
</dbReference>
<sequence length="233" mass="26069">MNKELDISVVIPIYRNNKVLKELHNALMTVLNPYNYEIIYVNDCSPDSSLDTLTDLASQYACVTYLDLEENVGQQKATLQGLKKAIGQKIVVLDGDLQDHPQLIPLLYQAMAQNNGSAAFVKRKGMYQSKGRMTTSVLIKKIIQLLSGLHYKAGSYYMFDNSLLKKVTTTASNCQYPYMSIIVAHFASQIQYISADRGKSIGPSGYTFSKRIKAAVMAIYCSLYCTYTKLIPD</sequence>
<evidence type="ECO:0000313" key="2">
    <source>
        <dbReference type="EMBL" id="GAA3522548.1"/>
    </source>
</evidence>